<name>A0A7J7NSB2_9MAGN</name>
<organism evidence="2 3">
    <name type="scientific">Kingdonia uniflora</name>
    <dbReference type="NCBI Taxonomy" id="39325"/>
    <lineage>
        <taxon>Eukaryota</taxon>
        <taxon>Viridiplantae</taxon>
        <taxon>Streptophyta</taxon>
        <taxon>Embryophyta</taxon>
        <taxon>Tracheophyta</taxon>
        <taxon>Spermatophyta</taxon>
        <taxon>Magnoliopsida</taxon>
        <taxon>Ranunculales</taxon>
        <taxon>Circaeasteraceae</taxon>
        <taxon>Kingdonia</taxon>
    </lineage>
</organism>
<feature type="region of interest" description="Disordered" evidence="1">
    <location>
        <begin position="1"/>
        <end position="57"/>
    </location>
</feature>
<gene>
    <name evidence="2" type="ORF">GIB67_034375</name>
</gene>
<comment type="caution">
    <text evidence="2">The sequence shown here is derived from an EMBL/GenBank/DDBJ whole genome shotgun (WGS) entry which is preliminary data.</text>
</comment>
<sequence>MRRQGQYSDSGAHSYAAQMQQISAQRMQHGSGTNHFSGRPDALPSDEDRPYGSSKVEGQWQWELDGPKGLKPMSPHIFNEGKIAAQVYSSSGNFCFMV</sequence>
<protein>
    <submittedName>
        <fullName evidence="2">Uncharacterized protein</fullName>
    </submittedName>
</protein>
<dbReference type="Proteomes" id="UP000541444">
    <property type="component" value="Unassembled WGS sequence"/>
</dbReference>
<proteinExistence type="predicted"/>
<dbReference type="EMBL" id="JACGCM010000622">
    <property type="protein sequence ID" value="KAF6169983.1"/>
    <property type="molecule type" value="Genomic_DNA"/>
</dbReference>
<feature type="compositionally biased region" description="Polar residues" evidence="1">
    <location>
        <begin position="1"/>
        <end position="36"/>
    </location>
</feature>
<dbReference type="AlphaFoldDB" id="A0A7J7NSB2"/>
<evidence type="ECO:0000256" key="1">
    <source>
        <dbReference type="SAM" id="MobiDB-lite"/>
    </source>
</evidence>
<evidence type="ECO:0000313" key="3">
    <source>
        <dbReference type="Proteomes" id="UP000541444"/>
    </source>
</evidence>
<evidence type="ECO:0000313" key="2">
    <source>
        <dbReference type="EMBL" id="KAF6169983.1"/>
    </source>
</evidence>
<accession>A0A7J7NSB2</accession>
<keyword evidence="3" id="KW-1185">Reference proteome</keyword>
<reference evidence="2 3" key="1">
    <citation type="journal article" date="2020" name="IScience">
        <title>Genome Sequencing of the Endangered Kingdonia uniflora (Circaeasteraceae, Ranunculales) Reveals Potential Mechanisms of Evolutionary Specialization.</title>
        <authorList>
            <person name="Sun Y."/>
            <person name="Deng T."/>
            <person name="Zhang A."/>
            <person name="Moore M.J."/>
            <person name="Landis J.B."/>
            <person name="Lin N."/>
            <person name="Zhang H."/>
            <person name="Zhang X."/>
            <person name="Huang J."/>
            <person name="Zhang X."/>
            <person name="Sun H."/>
            <person name="Wang H."/>
        </authorList>
    </citation>
    <scope>NUCLEOTIDE SEQUENCE [LARGE SCALE GENOMIC DNA]</scope>
    <source>
        <strain evidence="2">TB1705</strain>
        <tissue evidence="2">Leaf</tissue>
    </source>
</reference>